<comment type="caution">
    <text evidence="1">The sequence shown here is derived from an EMBL/GenBank/DDBJ whole genome shotgun (WGS) entry which is preliminary data.</text>
</comment>
<reference evidence="1 2" key="1">
    <citation type="journal article" date="2022" name="Nat. Genet.">
        <title>Improved pea reference genome and pan-genome highlight genomic features and evolutionary characteristics.</title>
        <authorList>
            <person name="Yang T."/>
            <person name="Liu R."/>
            <person name="Luo Y."/>
            <person name="Hu S."/>
            <person name="Wang D."/>
            <person name="Wang C."/>
            <person name="Pandey M.K."/>
            <person name="Ge S."/>
            <person name="Xu Q."/>
            <person name="Li N."/>
            <person name="Li G."/>
            <person name="Huang Y."/>
            <person name="Saxena R.K."/>
            <person name="Ji Y."/>
            <person name="Li M."/>
            <person name="Yan X."/>
            <person name="He Y."/>
            <person name="Liu Y."/>
            <person name="Wang X."/>
            <person name="Xiang C."/>
            <person name="Varshney R.K."/>
            <person name="Ding H."/>
            <person name="Gao S."/>
            <person name="Zong X."/>
        </authorList>
    </citation>
    <scope>NUCLEOTIDE SEQUENCE [LARGE SCALE GENOMIC DNA]</scope>
    <source>
        <strain evidence="1 2">cv. Zhongwan 6</strain>
    </source>
</reference>
<accession>A0A9D5BG53</accession>
<dbReference type="PANTHER" id="PTHR33116">
    <property type="entry name" value="REVERSE TRANSCRIPTASE ZINC-BINDING DOMAIN-CONTAINING PROTEIN-RELATED-RELATED"/>
    <property type="match status" value="1"/>
</dbReference>
<keyword evidence="2" id="KW-1185">Reference proteome</keyword>
<name>A0A9D5BG53_PEA</name>
<gene>
    <name evidence="1" type="ORF">KIW84_011867</name>
</gene>
<protein>
    <submittedName>
        <fullName evidence="1">Uncharacterized protein</fullName>
    </submittedName>
</protein>
<proteinExistence type="predicted"/>
<evidence type="ECO:0000313" key="2">
    <source>
        <dbReference type="Proteomes" id="UP001058974"/>
    </source>
</evidence>
<dbReference type="Proteomes" id="UP001058974">
    <property type="component" value="Chromosome 1"/>
</dbReference>
<sequence length="262" mass="30346">MQVFEAFSDCKVYFGNVPKDVKKSIQETTKFTEGQSSDFQPAILCREDMVDQKCPLCSYQLLASMFTSAKDTTKFTEGCLPFKNLGILLTNRKLNINHYMPLIDKLMYKTMIRKIEALCRTFLWSGTSKITRKSPIAWKKVLSPKRQGGLNIIDIENWNKACLIKLLWNLHGKSDSTWIKWIHCYYVKEQDILTMAMISNSSWILKSILKIRKVVISNLGWNNPVHTKNFQIRKIYDGLSGDMQEGDIEHLEEYSRLDEDGP</sequence>
<organism evidence="1 2">
    <name type="scientific">Pisum sativum</name>
    <name type="common">Garden pea</name>
    <name type="synonym">Lathyrus oleraceus</name>
    <dbReference type="NCBI Taxonomy" id="3888"/>
    <lineage>
        <taxon>Eukaryota</taxon>
        <taxon>Viridiplantae</taxon>
        <taxon>Streptophyta</taxon>
        <taxon>Embryophyta</taxon>
        <taxon>Tracheophyta</taxon>
        <taxon>Spermatophyta</taxon>
        <taxon>Magnoliopsida</taxon>
        <taxon>eudicotyledons</taxon>
        <taxon>Gunneridae</taxon>
        <taxon>Pentapetalae</taxon>
        <taxon>rosids</taxon>
        <taxon>fabids</taxon>
        <taxon>Fabales</taxon>
        <taxon>Fabaceae</taxon>
        <taxon>Papilionoideae</taxon>
        <taxon>50 kb inversion clade</taxon>
        <taxon>NPAAA clade</taxon>
        <taxon>Hologalegina</taxon>
        <taxon>IRL clade</taxon>
        <taxon>Fabeae</taxon>
        <taxon>Lathyrus</taxon>
    </lineage>
</organism>
<dbReference type="EMBL" id="JAMSHJ010000001">
    <property type="protein sequence ID" value="KAI5442989.1"/>
    <property type="molecule type" value="Genomic_DNA"/>
</dbReference>
<dbReference type="PANTHER" id="PTHR33116:SF66">
    <property type="entry name" value="REVERSE TRANSCRIPTASE ZINC-BINDING DOMAIN-CONTAINING PROTEIN"/>
    <property type="match status" value="1"/>
</dbReference>
<dbReference type="AlphaFoldDB" id="A0A9D5BG53"/>
<dbReference type="Gramene" id="Psat01G0186700-T1">
    <property type="protein sequence ID" value="KAI5442989.1"/>
    <property type="gene ID" value="KIW84_011867"/>
</dbReference>
<evidence type="ECO:0000313" key="1">
    <source>
        <dbReference type="EMBL" id="KAI5442989.1"/>
    </source>
</evidence>